<dbReference type="PANTHER" id="PTHR37423:SF2">
    <property type="entry name" value="MEMBRANE-BOUND LYTIC MUREIN TRANSGLYCOSYLASE C"/>
    <property type="match status" value="1"/>
</dbReference>
<dbReference type="InterPro" id="IPR000189">
    <property type="entry name" value="Transglyc_AS"/>
</dbReference>
<dbReference type="SUPFAM" id="SSF53955">
    <property type="entry name" value="Lysozyme-like"/>
    <property type="match status" value="1"/>
</dbReference>
<feature type="non-terminal residue" evidence="3">
    <location>
        <position position="1"/>
    </location>
</feature>
<dbReference type="Gene3D" id="1.10.530.10">
    <property type="match status" value="1"/>
</dbReference>
<evidence type="ECO:0000313" key="3">
    <source>
        <dbReference type="EMBL" id="MCA9757433.1"/>
    </source>
</evidence>
<protein>
    <submittedName>
        <fullName evidence="3">Lytic transglycosylase domain-containing protein</fullName>
    </submittedName>
</protein>
<comment type="caution">
    <text evidence="3">The sequence shown here is derived from an EMBL/GenBank/DDBJ whole genome shotgun (WGS) entry which is preliminary data.</text>
</comment>
<dbReference type="PROSITE" id="PS00922">
    <property type="entry name" value="TRANSGLYCOSYLASE"/>
    <property type="match status" value="1"/>
</dbReference>
<dbReference type="EMBL" id="JAGQHS010000099">
    <property type="protein sequence ID" value="MCA9757433.1"/>
    <property type="molecule type" value="Genomic_DNA"/>
</dbReference>
<accession>A0A956SGH6</accession>
<evidence type="ECO:0000259" key="2">
    <source>
        <dbReference type="Pfam" id="PF01464"/>
    </source>
</evidence>
<dbReference type="GO" id="GO:0000270">
    <property type="term" value="P:peptidoglycan metabolic process"/>
    <property type="evidence" value="ECO:0007669"/>
    <property type="project" value="InterPro"/>
</dbReference>
<comment type="similarity">
    <text evidence="1">Belongs to the transglycosylase Slt family.</text>
</comment>
<reference evidence="3" key="2">
    <citation type="journal article" date="2021" name="Microbiome">
        <title>Successional dynamics and alternative stable states in a saline activated sludge microbial community over 9 years.</title>
        <authorList>
            <person name="Wang Y."/>
            <person name="Ye J."/>
            <person name="Ju F."/>
            <person name="Liu L."/>
            <person name="Boyd J.A."/>
            <person name="Deng Y."/>
            <person name="Parks D.H."/>
            <person name="Jiang X."/>
            <person name="Yin X."/>
            <person name="Woodcroft B.J."/>
            <person name="Tyson G.W."/>
            <person name="Hugenholtz P."/>
            <person name="Polz M.F."/>
            <person name="Zhang T."/>
        </authorList>
    </citation>
    <scope>NUCLEOTIDE SEQUENCE</scope>
    <source>
        <strain evidence="3">HKST-UBA02</strain>
    </source>
</reference>
<dbReference type="InterPro" id="IPR023346">
    <property type="entry name" value="Lysozyme-like_dom_sf"/>
</dbReference>
<dbReference type="CDD" id="cd13401">
    <property type="entry name" value="Slt70-like"/>
    <property type="match status" value="1"/>
</dbReference>
<dbReference type="Gene3D" id="1.25.40.10">
    <property type="entry name" value="Tetratricopeptide repeat domain"/>
    <property type="match status" value="1"/>
</dbReference>
<dbReference type="AlphaFoldDB" id="A0A956SGH6"/>
<dbReference type="Proteomes" id="UP000739538">
    <property type="component" value="Unassembled WGS sequence"/>
</dbReference>
<gene>
    <name evidence="3" type="ORF">KDA27_16635</name>
</gene>
<dbReference type="Pfam" id="PF01464">
    <property type="entry name" value="SLT"/>
    <property type="match status" value="1"/>
</dbReference>
<name>A0A956SGH6_UNCEI</name>
<dbReference type="InterPro" id="IPR011990">
    <property type="entry name" value="TPR-like_helical_dom_sf"/>
</dbReference>
<proteinExistence type="inferred from homology"/>
<dbReference type="SUPFAM" id="SSF81901">
    <property type="entry name" value="HCP-like"/>
    <property type="match status" value="1"/>
</dbReference>
<organism evidence="3 4">
    <name type="scientific">Eiseniibacteriota bacterium</name>
    <dbReference type="NCBI Taxonomy" id="2212470"/>
    <lineage>
        <taxon>Bacteria</taxon>
        <taxon>Candidatus Eiseniibacteriota</taxon>
    </lineage>
</organism>
<dbReference type="InterPro" id="IPR008258">
    <property type="entry name" value="Transglycosylase_SLT_dom_1"/>
</dbReference>
<reference evidence="3" key="1">
    <citation type="submission" date="2020-04" db="EMBL/GenBank/DDBJ databases">
        <authorList>
            <person name="Zhang T."/>
        </authorList>
    </citation>
    <scope>NUCLEOTIDE SEQUENCE</scope>
    <source>
        <strain evidence="3">HKST-UBA02</strain>
    </source>
</reference>
<dbReference type="GO" id="GO:0008933">
    <property type="term" value="F:peptidoglycan lytic transglycosylase activity"/>
    <property type="evidence" value="ECO:0007669"/>
    <property type="project" value="InterPro"/>
</dbReference>
<sequence>EPFARATAAKSAPAGLLSRIDPSGDWTLPGTLFLLSHHAESADRWIQRSVWPPEDRPFLAVLATEARAAGVDLQGGAALADSLLALGGWPTWTEEPLEETAIDAALARKDWSDAERRLVEYGVRFAKGPWFYGTSETLARRAGRTAEADSLAWKIARSYPGSARARSWLEEQVPLDQSLAGLTKEEIEVLLEIASETRGVTRYLLLSEEYVRKVAASQPSGNAARAEKSRLDLRAAELAYRARRYEDLFDALQGGRIVPTSAWISRWGLVLGRAYRNTGQPDSMAVWFDKTATNGSSSDRNDALWEWGRELESLRRFADAEAVYERMAKLGAGDKSEDVPLRIGFTRYQEKRYADAEAAFATVASSSTAWRVATAEFWRYRCRLAMGDEAGARAALQRAARAPDGYYASRAQSALAMEPRVPITDIEGYWREVARLAEVPALSEIPYRADMGSNLVNDELPANSLEQKAERLWLFRQYGRGPWAARALDDLDADAGLGNGLDRVETLHTLGFPDLAARRVIRMNRGEAELRYPAPYAAAVASAARRGGLAPEWMWAVMRRESFFEATVQSPAGALGLMQFMQATADKVGKENGLPSEPLSSPVVNLALGITHLRELVDETNGDWPQILAGYNAGMHNAVRWIYPDEDPDVFIEMIGYRETRDYVKAVLEGFWIYRRTLRVPGIQVPTAEVGASPAEGRAP</sequence>
<dbReference type="GO" id="GO:0016020">
    <property type="term" value="C:membrane"/>
    <property type="evidence" value="ECO:0007669"/>
    <property type="project" value="InterPro"/>
</dbReference>
<evidence type="ECO:0000256" key="1">
    <source>
        <dbReference type="ARBA" id="ARBA00007734"/>
    </source>
</evidence>
<evidence type="ECO:0000313" key="4">
    <source>
        <dbReference type="Proteomes" id="UP000739538"/>
    </source>
</evidence>
<feature type="domain" description="Transglycosylase SLT" evidence="2">
    <location>
        <begin position="541"/>
        <end position="643"/>
    </location>
</feature>
<dbReference type="PANTHER" id="PTHR37423">
    <property type="entry name" value="SOLUBLE LYTIC MUREIN TRANSGLYCOSYLASE-RELATED"/>
    <property type="match status" value="1"/>
</dbReference>